<dbReference type="PANTHER" id="PTHR43794">
    <property type="entry name" value="AMINOHYDROLASE SSNA-RELATED"/>
    <property type="match status" value="1"/>
</dbReference>
<name>A0AA96WGX3_9CYAN</name>
<dbReference type="InterPro" id="IPR011059">
    <property type="entry name" value="Metal-dep_hydrolase_composite"/>
</dbReference>
<dbReference type="RefSeq" id="WP_316430880.1">
    <property type="nucleotide sequence ID" value="NZ_CP053586.1"/>
</dbReference>
<dbReference type="GO" id="GO:0016810">
    <property type="term" value="F:hydrolase activity, acting on carbon-nitrogen (but not peptide) bonds"/>
    <property type="evidence" value="ECO:0007669"/>
    <property type="project" value="InterPro"/>
</dbReference>
<proteinExistence type="predicted"/>
<keyword evidence="1" id="KW-0378">Hydrolase</keyword>
<dbReference type="InterPro" id="IPR032466">
    <property type="entry name" value="Metal_Hydrolase"/>
</dbReference>
<dbReference type="EMBL" id="CP053586">
    <property type="protein sequence ID" value="WNZ24879.1"/>
    <property type="molecule type" value="Genomic_DNA"/>
</dbReference>
<evidence type="ECO:0000313" key="3">
    <source>
        <dbReference type="EMBL" id="WNZ24879.1"/>
    </source>
</evidence>
<dbReference type="CDD" id="cd01298">
    <property type="entry name" value="ATZ_TRZ_like"/>
    <property type="match status" value="1"/>
</dbReference>
<evidence type="ECO:0000256" key="1">
    <source>
        <dbReference type="ARBA" id="ARBA00022801"/>
    </source>
</evidence>
<dbReference type="SUPFAM" id="SSF51338">
    <property type="entry name" value="Composite domain of metallo-dependent hydrolases"/>
    <property type="match status" value="2"/>
</dbReference>
<dbReference type="Gene3D" id="3.20.20.140">
    <property type="entry name" value="Metal-dependent hydrolases"/>
    <property type="match status" value="1"/>
</dbReference>
<accession>A0AA96WGX3</accession>
<gene>
    <name evidence="3" type="ORF">HJG54_19840</name>
</gene>
<protein>
    <submittedName>
        <fullName evidence="3">Amidohydrolase</fullName>
    </submittedName>
</protein>
<evidence type="ECO:0000259" key="2">
    <source>
        <dbReference type="Pfam" id="PF01979"/>
    </source>
</evidence>
<dbReference type="InterPro" id="IPR050287">
    <property type="entry name" value="MTA/SAH_deaminase"/>
</dbReference>
<dbReference type="InterPro" id="IPR006680">
    <property type="entry name" value="Amidohydro-rel"/>
</dbReference>
<dbReference type="PANTHER" id="PTHR43794:SF11">
    <property type="entry name" value="AMIDOHYDROLASE-RELATED DOMAIN-CONTAINING PROTEIN"/>
    <property type="match status" value="1"/>
</dbReference>
<dbReference type="SUPFAM" id="SSF51556">
    <property type="entry name" value="Metallo-dependent hydrolases"/>
    <property type="match status" value="1"/>
</dbReference>
<feature type="domain" description="Amidohydrolase-related" evidence="2">
    <location>
        <begin position="52"/>
        <end position="420"/>
    </location>
</feature>
<organism evidence="3">
    <name type="scientific">Leptolyngbya sp. NK1-12</name>
    <dbReference type="NCBI Taxonomy" id="2547451"/>
    <lineage>
        <taxon>Bacteria</taxon>
        <taxon>Bacillati</taxon>
        <taxon>Cyanobacteriota</taxon>
        <taxon>Cyanophyceae</taxon>
        <taxon>Leptolyngbyales</taxon>
        <taxon>Leptolyngbyaceae</taxon>
        <taxon>Leptolyngbya group</taxon>
        <taxon>Leptolyngbya</taxon>
    </lineage>
</organism>
<dbReference type="AlphaFoldDB" id="A0AA96WGX3"/>
<dbReference type="Pfam" id="PF01979">
    <property type="entry name" value="Amidohydro_1"/>
    <property type="match status" value="1"/>
</dbReference>
<dbReference type="Gene3D" id="2.30.40.10">
    <property type="entry name" value="Urease, subunit C, domain 1"/>
    <property type="match status" value="1"/>
</dbReference>
<reference evidence="3" key="1">
    <citation type="submission" date="2020-05" db="EMBL/GenBank/DDBJ databases">
        <authorList>
            <person name="Zhu T."/>
            <person name="Keshari N."/>
            <person name="Lu X."/>
        </authorList>
    </citation>
    <scope>NUCLEOTIDE SEQUENCE</scope>
    <source>
        <strain evidence="3">NK1-12</strain>
    </source>
</reference>
<sequence length="468" mass="51333">MDFLIQNVRVWLDATYQFVDVQISQDCISAISSAYSQPTENRIVVNGQDKLLLPGFVNAHTHSSQIWQRGLIPQLPLELWLADVFDSSPTHLEQFYLAALRTAVDTLLSGGTCLMDHAYLLPNQELETVAALVKGYREVGIRALIAPLIQDQPFVAGLPGGNALPQSAYPRSTAEILAMMEQIIQQFHRPETGISIAVGPTGFHRCSDQLLEGCIELSQRYGLCRHIHLLETRAQKLLAQERYGGSAVTHLKQIGFLNNRTSLAHAVWLDDADIQLLATTGATVVHNPVSNLRLGSGIAPVLKYRAAGINLAFGCDGAASNDAQDLLEAIKLGTILHAVTDPDYQHWLTPYEAIEMAALGGARGVGLADQVGSLSVGKTADLVLYDLTHPSLQPCTDPIQLLVLGRPSQVVERVWINGKLIAIDGKVATIDAQQLNQNLLHWQQKAPPQFQTIKQVEPHYRKLLPRFD</sequence>